<evidence type="ECO:0000256" key="2">
    <source>
        <dbReference type="ARBA" id="ARBA00022475"/>
    </source>
</evidence>
<feature type="transmembrane region" description="Helical" evidence="6">
    <location>
        <begin position="113"/>
        <end position="137"/>
    </location>
</feature>
<dbReference type="RefSeq" id="WP_205349116.1">
    <property type="nucleotide sequence ID" value="NZ_JAFEUP010000004.1"/>
</dbReference>
<comment type="similarity">
    <text evidence="6">Belongs to the amino acid-polyamine-organocation (APC) superfamily. Basic amino acid/polyamine antiporter (APA) (TC 2.A.3.2) family.</text>
</comment>
<dbReference type="Gene3D" id="1.20.1740.10">
    <property type="entry name" value="Amino acid/polyamine transporter I"/>
    <property type="match status" value="1"/>
</dbReference>
<feature type="transmembrane region" description="Helical" evidence="6">
    <location>
        <begin position="276"/>
        <end position="297"/>
    </location>
</feature>
<evidence type="ECO:0000256" key="5">
    <source>
        <dbReference type="ARBA" id="ARBA00023136"/>
    </source>
</evidence>
<evidence type="ECO:0000256" key="3">
    <source>
        <dbReference type="ARBA" id="ARBA00022692"/>
    </source>
</evidence>
<keyword evidence="8" id="KW-1185">Reference proteome</keyword>
<dbReference type="Proteomes" id="UP000717995">
    <property type="component" value="Unassembled WGS sequence"/>
</dbReference>
<gene>
    <name evidence="6 7" type="primary">potE</name>
    <name evidence="7" type="ORF">JQX08_14535</name>
</gene>
<keyword evidence="6" id="KW-0997">Cell inner membrane</keyword>
<feature type="transmembrane region" description="Helical" evidence="6">
    <location>
        <begin position="184"/>
        <end position="204"/>
    </location>
</feature>
<evidence type="ECO:0000313" key="7">
    <source>
        <dbReference type="EMBL" id="MBM7061925.1"/>
    </source>
</evidence>
<dbReference type="InterPro" id="IPR027566">
    <property type="entry name" value="Symport/antiport_PotE"/>
</dbReference>
<comment type="catalytic activity">
    <reaction evidence="6">
        <text>putrescine(in) + L-ornithine(out) = putrescine(out) + L-ornithine(in)</text>
        <dbReference type="Rhea" id="RHEA:28827"/>
        <dbReference type="ChEBI" id="CHEBI:46911"/>
        <dbReference type="ChEBI" id="CHEBI:326268"/>
    </reaction>
</comment>
<protein>
    <recommendedName>
        <fullName evidence="6">Putrescine transporter PotE</fullName>
    </recommendedName>
    <alternativeName>
        <fullName evidence="6">Putrescine-proton symporter / putrescine-ornithine antiporter</fullName>
    </alternativeName>
</protein>
<feature type="transmembrane region" description="Helical" evidence="6">
    <location>
        <begin position="410"/>
        <end position="433"/>
    </location>
</feature>
<comment type="catalytic activity">
    <reaction evidence="6">
        <text>putrescine(in) + H(+)(in) = putrescine(out) + H(+)(out)</text>
        <dbReference type="Rhea" id="RHEA:28891"/>
        <dbReference type="ChEBI" id="CHEBI:15378"/>
        <dbReference type="ChEBI" id="CHEBI:326268"/>
    </reaction>
</comment>
<evidence type="ECO:0000256" key="1">
    <source>
        <dbReference type="ARBA" id="ARBA00004651"/>
    </source>
</evidence>
<reference evidence="7 8" key="1">
    <citation type="submission" date="2021-02" db="EMBL/GenBank/DDBJ databases">
        <authorList>
            <person name="Lee D.-H."/>
        </authorList>
    </citation>
    <scope>NUCLEOTIDE SEQUENCE [LARGE SCALE GENOMIC DNA]</scope>
    <source>
        <strain evidence="7 8">UL073</strain>
    </source>
</reference>
<sequence>MAESSKKMSLTGLTTLVAVNMMGSGIIMLPTSMAQLGAVSLLSWVVTAIGSMAIAYSFAQCGIYCPRSGGLSAYTEEAHAKSGFFLCSYLYFLSLAIANVAVAISAVGYMTAFIPWLGTGAIPLFVGTVSLIWLTIVANFGGPSITGKIGAISVWGVIIPVAGLSLIGWFWFKPEVFVAAWNPNQLPIAEAVGQTIPLTLWAFLGMESAAQASDAVENPKRNVPLACLFGTLGAAVVYVLSTTVIQGIIPNPELANSSAPFALVYAQMFNPTVGNIIMVLAVIACVGSLLGWQFTLAQTAKMTADEGMFPKIFGRLTALQAPVLGMIVCGVLQTVMALSTISPNASAQFGKLVSLAAVTNLIPYVTALTGLLVIMYKVGVGPTIYIRNSLILMVALAYSFYALYSCGKEAVFGGTLVLAIGYLFYGSIAKFFVNKSPPRLADAGGSSL</sequence>
<evidence type="ECO:0000256" key="6">
    <source>
        <dbReference type="HAMAP-Rule" id="MF_02073"/>
    </source>
</evidence>
<dbReference type="PIRSF" id="PIRSF006060">
    <property type="entry name" value="AA_transporter"/>
    <property type="match status" value="1"/>
</dbReference>
<feature type="transmembrane region" description="Helical" evidence="6">
    <location>
        <begin position="361"/>
        <end position="378"/>
    </location>
</feature>
<dbReference type="InterPro" id="IPR002293">
    <property type="entry name" value="AA/rel_permease1"/>
</dbReference>
<dbReference type="PANTHER" id="PTHR42770:SF6">
    <property type="entry name" value="PUTRESCINE TRANSPORTER POTE"/>
    <property type="match status" value="1"/>
</dbReference>
<dbReference type="NCBIfam" id="NF007938">
    <property type="entry name" value="PRK10655.1"/>
    <property type="match status" value="1"/>
</dbReference>
<feature type="transmembrane region" description="Helical" evidence="6">
    <location>
        <begin position="318"/>
        <end position="341"/>
    </location>
</feature>
<keyword evidence="6" id="KW-0050">Antiport</keyword>
<name>A0ABS2IJ05_9GAMM</name>
<accession>A0ABS2IJ05</accession>
<dbReference type="Pfam" id="PF13520">
    <property type="entry name" value="AA_permease_2"/>
    <property type="match status" value="1"/>
</dbReference>
<feature type="transmembrane region" description="Helical" evidence="6">
    <location>
        <begin position="149"/>
        <end position="172"/>
    </location>
</feature>
<dbReference type="PANTHER" id="PTHR42770">
    <property type="entry name" value="AMINO ACID TRANSPORTER-RELATED"/>
    <property type="match status" value="1"/>
</dbReference>
<keyword evidence="5 6" id="KW-0472">Membrane</keyword>
<feature type="transmembrane region" description="Helical" evidence="6">
    <location>
        <begin position="12"/>
        <end position="29"/>
    </location>
</feature>
<feature type="transmembrane region" description="Helical" evidence="6">
    <location>
        <begin position="225"/>
        <end position="249"/>
    </location>
</feature>
<dbReference type="HAMAP" id="MF_02073">
    <property type="entry name" value="Putrescine_transp"/>
    <property type="match status" value="1"/>
</dbReference>
<evidence type="ECO:0000313" key="8">
    <source>
        <dbReference type="Proteomes" id="UP000717995"/>
    </source>
</evidence>
<proteinExistence type="inferred from homology"/>
<feature type="transmembrane region" description="Helical" evidence="6">
    <location>
        <begin position="41"/>
        <end position="63"/>
    </location>
</feature>
<dbReference type="EMBL" id="JAFEUP010000004">
    <property type="protein sequence ID" value="MBM7061925.1"/>
    <property type="molecule type" value="Genomic_DNA"/>
</dbReference>
<feature type="transmembrane region" description="Helical" evidence="6">
    <location>
        <begin position="385"/>
        <end position="404"/>
    </location>
</feature>
<keyword evidence="3 6" id="KW-0812">Transmembrane</keyword>
<feature type="transmembrane region" description="Helical" evidence="6">
    <location>
        <begin position="84"/>
        <end position="107"/>
    </location>
</feature>
<keyword evidence="6" id="KW-0029">Amino-acid transport</keyword>
<comment type="subcellular location">
    <subcellularLocation>
        <location evidence="6">Cell inner membrane</location>
        <topology evidence="6">Multi-pass membrane protein</topology>
    </subcellularLocation>
    <subcellularLocation>
        <location evidence="1">Cell membrane</location>
        <topology evidence="1">Multi-pass membrane protein</topology>
    </subcellularLocation>
</comment>
<comment type="function">
    <text evidence="6">Catalyzes both the uptake and excretion of putrescine. The uptake of putrescine is dependent on the membrane potential and the excretion involves putrescine-ornithine antiporter activity.</text>
</comment>
<keyword evidence="6" id="KW-0769">Symport</keyword>
<organism evidence="7 8">
    <name type="scientific">Zestomonas insulae</name>
    <dbReference type="NCBI Taxonomy" id="2809017"/>
    <lineage>
        <taxon>Bacteria</taxon>
        <taxon>Pseudomonadati</taxon>
        <taxon>Pseudomonadota</taxon>
        <taxon>Gammaproteobacteria</taxon>
        <taxon>Pseudomonadales</taxon>
        <taxon>Pseudomonadaceae</taxon>
        <taxon>Zestomonas</taxon>
    </lineage>
</organism>
<dbReference type="InterPro" id="IPR050367">
    <property type="entry name" value="APC_superfamily"/>
</dbReference>
<comment type="caution">
    <text evidence="7">The sequence shown here is derived from an EMBL/GenBank/DDBJ whole genome shotgun (WGS) entry which is preliminary data.</text>
</comment>
<keyword evidence="2 6" id="KW-1003">Cell membrane</keyword>
<keyword evidence="4 6" id="KW-1133">Transmembrane helix</keyword>
<evidence type="ECO:0000256" key="4">
    <source>
        <dbReference type="ARBA" id="ARBA00022989"/>
    </source>
</evidence>
<keyword evidence="6" id="KW-0813">Transport</keyword>